<evidence type="ECO:0000256" key="1">
    <source>
        <dbReference type="ARBA" id="ARBA00023239"/>
    </source>
</evidence>
<evidence type="ECO:0000313" key="4">
    <source>
        <dbReference type="EMBL" id="PKV96999.1"/>
    </source>
</evidence>
<dbReference type="PANTHER" id="PTHR30143:SF0">
    <property type="entry name" value="2-KETO-4-PENTENOATE HYDRATASE"/>
    <property type="match status" value="1"/>
</dbReference>
<sequence length="244" mass="25647">MTTVEERAELLDRATATGQAIPQLTSDGPMSLETAYAVQHAGIALRERRGERLAGVKLGFTSKAKAEQMGVSDVIIGSLTDRMRIEDGGTFAVRHGVHPRIEPEVAFRLGPDAELVAVAPALEIIDSRYRDFRFSLADVVADNTSASAFVLGPWTQLDRVDALAVDLLFDGEIVASGSTTDILGDPLRALPAAQRMAAAYGHRLLGGSVLLAGAATAAVALKAGTQVEARVAGLGSVSVRTKED</sequence>
<evidence type="ECO:0000313" key="6">
    <source>
        <dbReference type="Proteomes" id="UP000550260"/>
    </source>
</evidence>
<dbReference type="InterPro" id="IPR036663">
    <property type="entry name" value="Fumarylacetoacetase_C_sf"/>
</dbReference>
<dbReference type="Gene3D" id="3.90.850.10">
    <property type="entry name" value="Fumarylacetoacetase-like, C-terminal domain"/>
    <property type="match status" value="1"/>
</dbReference>
<reference evidence="3 6" key="2">
    <citation type="submission" date="2020-08" db="EMBL/GenBank/DDBJ databases">
        <title>Amycolatopsis echigonensis JCM 21831.</title>
        <authorList>
            <person name="Tedsree N."/>
            <person name="Kuncharoen N."/>
            <person name="Likhitwitayawuid K."/>
            <person name="Tanasupawat S."/>
        </authorList>
    </citation>
    <scope>NUCLEOTIDE SEQUENCE [LARGE SCALE GENOMIC DNA]</scope>
    <source>
        <strain evidence="3 6">JCM 21831</strain>
    </source>
</reference>
<dbReference type="GO" id="GO:0005737">
    <property type="term" value="C:cytoplasm"/>
    <property type="evidence" value="ECO:0007669"/>
    <property type="project" value="TreeGrafter"/>
</dbReference>
<dbReference type="RefSeq" id="WP_101439778.1">
    <property type="nucleotide sequence ID" value="NZ_JACJHR010000006.1"/>
</dbReference>
<proteinExistence type="predicted"/>
<reference evidence="4 5" key="1">
    <citation type="submission" date="2017-12" db="EMBL/GenBank/DDBJ databases">
        <title>Sequencing the genomes of 1000 Actinobacteria strains.</title>
        <authorList>
            <person name="Klenk H.-P."/>
        </authorList>
    </citation>
    <scope>NUCLEOTIDE SEQUENCE [LARGE SCALE GENOMIC DNA]</scope>
    <source>
        <strain evidence="4 5">DSM 45165</strain>
    </source>
</reference>
<protein>
    <submittedName>
        <fullName evidence="4">2-oxo-3-hexenedioate decarboxylase</fullName>
    </submittedName>
    <submittedName>
        <fullName evidence="3">4-oxalocrotonate decarboxylase</fullName>
    </submittedName>
</protein>
<accession>A0A8E2AZY5</accession>
<keyword evidence="5" id="KW-1185">Reference proteome</keyword>
<comment type="caution">
    <text evidence="4">The sequence shown here is derived from an EMBL/GenBank/DDBJ whole genome shotgun (WGS) entry which is preliminary data.</text>
</comment>
<name>A0A2N3WSY8_9PSEU</name>
<dbReference type="GO" id="GO:0008684">
    <property type="term" value="F:2-oxopent-4-enoate hydratase activity"/>
    <property type="evidence" value="ECO:0007669"/>
    <property type="project" value="TreeGrafter"/>
</dbReference>
<dbReference type="Proteomes" id="UP000550260">
    <property type="component" value="Unassembled WGS sequence"/>
</dbReference>
<dbReference type="Proteomes" id="UP000233750">
    <property type="component" value="Unassembled WGS sequence"/>
</dbReference>
<organism evidence="4 5">
    <name type="scientific">Amycolatopsis echigonensis</name>
    <dbReference type="NCBI Taxonomy" id="2576905"/>
    <lineage>
        <taxon>Bacteria</taxon>
        <taxon>Bacillati</taxon>
        <taxon>Actinomycetota</taxon>
        <taxon>Actinomycetes</taxon>
        <taxon>Pseudonocardiales</taxon>
        <taxon>Pseudonocardiaceae</taxon>
        <taxon>Amycolatopsis</taxon>
    </lineage>
</organism>
<dbReference type="EMBL" id="PJMY01000003">
    <property type="protein sequence ID" value="PKV96999.1"/>
    <property type="molecule type" value="Genomic_DNA"/>
</dbReference>
<keyword evidence="1" id="KW-0456">Lyase</keyword>
<dbReference type="InterPro" id="IPR050772">
    <property type="entry name" value="Hydratase-Decarb/MhpD_sf"/>
</dbReference>
<accession>A0A2N3WSY8</accession>
<feature type="domain" description="Fumarylacetoacetase-like C-terminal" evidence="2">
    <location>
        <begin position="99"/>
        <end position="238"/>
    </location>
</feature>
<evidence type="ECO:0000259" key="2">
    <source>
        <dbReference type="Pfam" id="PF01557"/>
    </source>
</evidence>
<evidence type="ECO:0000313" key="3">
    <source>
        <dbReference type="EMBL" id="MBB2498841.1"/>
    </source>
</evidence>
<dbReference type="OrthoDB" id="9792137at2"/>
<dbReference type="SUPFAM" id="SSF56529">
    <property type="entry name" value="FAH"/>
    <property type="match status" value="1"/>
</dbReference>
<dbReference type="AlphaFoldDB" id="A0A2N3WSY8"/>
<dbReference type="PANTHER" id="PTHR30143">
    <property type="entry name" value="ACID HYDRATASE"/>
    <property type="match status" value="1"/>
</dbReference>
<dbReference type="EMBL" id="JACJHR010000006">
    <property type="protein sequence ID" value="MBB2498841.1"/>
    <property type="molecule type" value="Genomic_DNA"/>
</dbReference>
<gene>
    <name evidence="4" type="ORF">ATK30_7967</name>
    <name evidence="3" type="ORF">H5411_06795</name>
</gene>
<evidence type="ECO:0000313" key="5">
    <source>
        <dbReference type="Proteomes" id="UP000233750"/>
    </source>
</evidence>
<dbReference type="Pfam" id="PF01557">
    <property type="entry name" value="FAA_hydrolase"/>
    <property type="match status" value="1"/>
</dbReference>
<dbReference type="InterPro" id="IPR011234">
    <property type="entry name" value="Fumarylacetoacetase-like_C"/>
</dbReference>